<sequence length="137" mass="14748">MAKTPDPIDVEVGAKIKARRRLLGMSQDGLANILGVTFQQVQKYEKGTNRISSSRLAVVANAFGVPPSYFFPTEPGRIEVMIPSTGSELVSFLETNEGRDLNVAFARISSPKMRRKIVGLITALAATFHIGGSDPGT</sequence>
<gene>
    <name evidence="2" type="ORF">G6N76_23180</name>
</gene>
<dbReference type="RefSeq" id="WP_163906367.1">
    <property type="nucleotide sequence ID" value="NZ_CP048428.1"/>
</dbReference>
<keyword evidence="3" id="KW-1185">Reference proteome</keyword>
<proteinExistence type="predicted"/>
<feature type="domain" description="HTH cro/C1-type" evidence="1">
    <location>
        <begin position="16"/>
        <end position="70"/>
    </location>
</feature>
<evidence type="ECO:0000313" key="2">
    <source>
        <dbReference type="EMBL" id="NGO66574.1"/>
    </source>
</evidence>
<dbReference type="InterPro" id="IPR001387">
    <property type="entry name" value="Cro/C1-type_HTH"/>
</dbReference>
<dbReference type="SUPFAM" id="SSF47413">
    <property type="entry name" value="lambda repressor-like DNA-binding domains"/>
    <property type="match status" value="1"/>
</dbReference>
<dbReference type="SMART" id="SM00530">
    <property type="entry name" value="HTH_XRE"/>
    <property type="match status" value="1"/>
</dbReference>
<name>A0A6M1RXM1_9HYPH</name>
<reference evidence="2 3" key="1">
    <citation type="submission" date="2020-02" db="EMBL/GenBank/DDBJ databases">
        <title>Genome sequence of the type strain CCBAU10050 of Rhizobium daejeonense.</title>
        <authorList>
            <person name="Gao J."/>
            <person name="Sun J."/>
        </authorList>
    </citation>
    <scope>NUCLEOTIDE SEQUENCE [LARGE SCALE GENOMIC DNA]</scope>
    <source>
        <strain evidence="2 3">CCBAU10050</strain>
    </source>
</reference>
<protein>
    <submittedName>
        <fullName evidence="2">Helix-turn-helix transcriptional regulator</fullName>
    </submittedName>
</protein>
<dbReference type="AlphaFoldDB" id="A0A6M1RXM1"/>
<dbReference type="CDD" id="cd00093">
    <property type="entry name" value="HTH_XRE"/>
    <property type="match status" value="1"/>
</dbReference>
<comment type="caution">
    <text evidence="2">The sequence shown here is derived from an EMBL/GenBank/DDBJ whole genome shotgun (WGS) entry which is preliminary data.</text>
</comment>
<evidence type="ECO:0000313" key="3">
    <source>
        <dbReference type="Proteomes" id="UP000477849"/>
    </source>
</evidence>
<dbReference type="GO" id="GO:0003677">
    <property type="term" value="F:DNA binding"/>
    <property type="evidence" value="ECO:0007669"/>
    <property type="project" value="InterPro"/>
</dbReference>
<dbReference type="PROSITE" id="PS50943">
    <property type="entry name" value="HTH_CROC1"/>
    <property type="match status" value="1"/>
</dbReference>
<dbReference type="Gene3D" id="1.10.260.40">
    <property type="entry name" value="lambda repressor-like DNA-binding domains"/>
    <property type="match status" value="1"/>
</dbReference>
<evidence type="ECO:0000259" key="1">
    <source>
        <dbReference type="PROSITE" id="PS50943"/>
    </source>
</evidence>
<accession>A0A6M1RXM1</accession>
<organism evidence="2 3">
    <name type="scientific">Rhizobium daejeonense</name>
    <dbReference type="NCBI Taxonomy" id="240521"/>
    <lineage>
        <taxon>Bacteria</taxon>
        <taxon>Pseudomonadati</taxon>
        <taxon>Pseudomonadota</taxon>
        <taxon>Alphaproteobacteria</taxon>
        <taxon>Hyphomicrobiales</taxon>
        <taxon>Rhizobiaceae</taxon>
        <taxon>Rhizobium/Agrobacterium group</taxon>
        <taxon>Rhizobium</taxon>
    </lineage>
</organism>
<dbReference type="Pfam" id="PF01381">
    <property type="entry name" value="HTH_3"/>
    <property type="match status" value="1"/>
</dbReference>
<dbReference type="EMBL" id="JAAKZH010000012">
    <property type="protein sequence ID" value="NGO66574.1"/>
    <property type="molecule type" value="Genomic_DNA"/>
</dbReference>
<dbReference type="Proteomes" id="UP000477849">
    <property type="component" value="Unassembled WGS sequence"/>
</dbReference>
<dbReference type="InterPro" id="IPR010982">
    <property type="entry name" value="Lambda_DNA-bd_dom_sf"/>
</dbReference>